<protein>
    <submittedName>
        <fullName evidence="1">Uncharacterized protein</fullName>
    </submittedName>
</protein>
<gene>
    <name evidence="1" type="ORF">J2S17_003568</name>
</gene>
<name>A0ABU0AKW4_9BACI</name>
<sequence>MRSFDNHLHEGNPTIIIGLNRLKQEIETTDADSTVYGEAE</sequence>
<comment type="caution">
    <text evidence="1">The sequence shown here is derived from an EMBL/GenBank/DDBJ whole genome shotgun (WGS) entry which is preliminary data.</text>
</comment>
<accession>A0ABU0AKW4</accession>
<evidence type="ECO:0000313" key="1">
    <source>
        <dbReference type="EMBL" id="MDQ0271680.1"/>
    </source>
</evidence>
<keyword evidence="2" id="KW-1185">Reference proteome</keyword>
<dbReference type="EMBL" id="JAUSUB010000016">
    <property type="protein sequence ID" value="MDQ0271680.1"/>
    <property type="molecule type" value="Genomic_DNA"/>
</dbReference>
<dbReference type="Proteomes" id="UP001238088">
    <property type="component" value="Unassembled WGS sequence"/>
</dbReference>
<proteinExistence type="predicted"/>
<organism evidence="1 2">
    <name type="scientific">Cytobacillus purgationiresistens</name>
    <dbReference type="NCBI Taxonomy" id="863449"/>
    <lineage>
        <taxon>Bacteria</taxon>
        <taxon>Bacillati</taxon>
        <taxon>Bacillota</taxon>
        <taxon>Bacilli</taxon>
        <taxon>Bacillales</taxon>
        <taxon>Bacillaceae</taxon>
        <taxon>Cytobacillus</taxon>
    </lineage>
</organism>
<evidence type="ECO:0000313" key="2">
    <source>
        <dbReference type="Proteomes" id="UP001238088"/>
    </source>
</evidence>
<reference evidence="1 2" key="1">
    <citation type="submission" date="2023-07" db="EMBL/GenBank/DDBJ databases">
        <title>Genomic Encyclopedia of Type Strains, Phase IV (KMG-IV): sequencing the most valuable type-strain genomes for metagenomic binning, comparative biology and taxonomic classification.</title>
        <authorList>
            <person name="Goeker M."/>
        </authorList>
    </citation>
    <scope>NUCLEOTIDE SEQUENCE [LARGE SCALE GENOMIC DNA]</scope>
    <source>
        <strain evidence="1 2">DSM 23494</strain>
    </source>
</reference>